<feature type="region of interest" description="Disordered" evidence="1">
    <location>
        <begin position="32"/>
        <end position="66"/>
    </location>
</feature>
<evidence type="ECO:0000313" key="3">
    <source>
        <dbReference type="Proteomes" id="UP000064029"/>
    </source>
</evidence>
<evidence type="ECO:0000313" key="2">
    <source>
        <dbReference type="EMBL" id="KVG56049.1"/>
    </source>
</evidence>
<accession>A0A103QUX9</accession>
<sequence length="222" mass="24081">MSNDALDPLLRQFAEKQLGRALAPAEEKALLERLSRRAADQQATAAGPGSQPARQSPASNPPLPPLKTRQEVREQIKHFLQLNQQKAYEKMRGILQSIDAQNEATLGVLATEQRKVSGMLDTREPADGPPAANPQSGATDIQDSTRQALMLIGEQLTGLIKQEIDACFRHYVDPLSERVLAIHEWLQNLDACVKAPDATAPAASPDIASPSVHDTSDQASLK</sequence>
<evidence type="ECO:0000256" key="1">
    <source>
        <dbReference type="SAM" id="MobiDB-lite"/>
    </source>
</evidence>
<protein>
    <submittedName>
        <fullName evidence="2">Uncharacterized protein</fullName>
    </submittedName>
</protein>
<proteinExistence type="predicted"/>
<dbReference type="EMBL" id="LOXM01000258">
    <property type="protein sequence ID" value="KVG56049.1"/>
    <property type="molecule type" value="Genomic_DNA"/>
</dbReference>
<feature type="compositionally biased region" description="Low complexity" evidence="1">
    <location>
        <begin position="199"/>
        <end position="211"/>
    </location>
</feature>
<dbReference type="RefSeq" id="WP_059758557.1">
    <property type="nucleotide sequence ID" value="NZ_LOXM01000258.1"/>
</dbReference>
<organism evidence="2 3">
    <name type="scientific">Burkholderia ubonensis</name>
    <dbReference type="NCBI Taxonomy" id="101571"/>
    <lineage>
        <taxon>Bacteria</taxon>
        <taxon>Pseudomonadati</taxon>
        <taxon>Pseudomonadota</taxon>
        <taxon>Betaproteobacteria</taxon>
        <taxon>Burkholderiales</taxon>
        <taxon>Burkholderiaceae</taxon>
        <taxon>Burkholderia</taxon>
        <taxon>Burkholderia cepacia complex</taxon>
    </lineage>
</organism>
<gene>
    <name evidence="2" type="ORF">WJ33_04315</name>
</gene>
<feature type="region of interest" description="Disordered" evidence="1">
    <location>
        <begin position="120"/>
        <end position="140"/>
    </location>
</feature>
<dbReference type="AlphaFoldDB" id="A0A103QUX9"/>
<dbReference type="Proteomes" id="UP000064029">
    <property type="component" value="Unassembled WGS sequence"/>
</dbReference>
<feature type="region of interest" description="Disordered" evidence="1">
    <location>
        <begin position="199"/>
        <end position="222"/>
    </location>
</feature>
<reference evidence="2 3" key="1">
    <citation type="submission" date="2015-11" db="EMBL/GenBank/DDBJ databases">
        <title>Expanding the genomic diversity of Burkholderia species for the development of highly accurate diagnostics.</title>
        <authorList>
            <person name="Sahl J."/>
            <person name="Keim P."/>
            <person name="Wagner D."/>
        </authorList>
    </citation>
    <scope>NUCLEOTIDE SEQUENCE [LARGE SCALE GENOMIC DNA]</scope>
    <source>
        <strain evidence="2 3">MSMB2036</strain>
    </source>
</reference>
<comment type="caution">
    <text evidence="2">The sequence shown here is derived from an EMBL/GenBank/DDBJ whole genome shotgun (WGS) entry which is preliminary data.</text>
</comment>
<name>A0A103QUX9_9BURK</name>